<feature type="chain" id="PRO_5030022761" description="Lipoprotein" evidence="1">
    <location>
        <begin position="27"/>
        <end position="137"/>
    </location>
</feature>
<gene>
    <name evidence="2" type="ORF">SAMN05421788_105227</name>
</gene>
<dbReference type="AlphaFoldDB" id="A0A173MCR6"/>
<organism evidence="2 3">
    <name type="scientific">Filimonas lacunae</name>
    <dbReference type="NCBI Taxonomy" id="477680"/>
    <lineage>
        <taxon>Bacteria</taxon>
        <taxon>Pseudomonadati</taxon>
        <taxon>Bacteroidota</taxon>
        <taxon>Chitinophagia</taxon>
        <taxon>Chitinophagales</taxon>
        <taxon>Chitinophagaceae</taxon>
        <taxon>Filimonas</taxon>
    </lineage>
</organism>
<dbReference type="Proteomes" id="UP000186917">
    <property type="component" value="Unassembled WGS sequence"/>
</dbReference>
<dbReference type="KEGG" id="fln:FLA_1324"/>
<reference evidence="3" key="1">
    <citation type="submission" date="2017-01" db="EMBL/GenBank/DDBJ databases">
        <authorList>
            <person name="Varghese N."/>
            <person name="Submissions S."/>
        </authorList>
    </citation>
    <scope>NUCLEOTIDE SEQUENCE [LARGE SCALE GENOMIC DNA]</scope>
    <source>
        <strain evidence="3">DSM 21054</strain>
    </source>
</reference>
<proteinExistence type="predicted"/>
<evidence type="ECO:0000313" key="3">
    <source>
        <dbReference type="Proteomes" id="UP000186917"/>
    </source>
</evidence>
<feature type="signal peptide" evidence="1">
    <location>
        <begin position="1"/>
        <end position="26"/>
    </location>
</feature>
<dbReference type="PROSITE" id="PS51257">
    <property type="entry name" value="PROKAR_LIPOPROTEIN"/>
    <property type="match status" value="1"/>
</dbReference>
<sequence>MTMKTIRAWAVLPMLAIAVLSGCSKSNDDVATTDGACFADKLELSNPVVEDLPSSHSVIITYDVKNTSSEDFDIQKGHRPVYVKVSATTTSDKVYTEENLLTVSSLSAGSTTSTKLLVDYGAGNAYKSYSIDQKICK</sequence>
<accession>A0A173MCR6</accession>
<keyword evidence="1" id="KW-0732">Signal</keyword>
<keyword evidence="3" id="KW-1185">Reference proteome</keyword>
<dbReference type="EMBL" id="FTOR01000005">
    <property type="protein sequence ID" value="SIT22022.1"/>
    <property type="molecule type" value="Genomic_DNA"/>
</dbReference>
<evidence type="ECO:0000313" key="2">
    <source>
        <dbReference type="EMBL" id="SIT22022.1"/>
    </source>
</evidence>
<protein>
    <recommendedName>
        <fullName evidence="4">Lipoprotein</fullName>
    </recommendedName>
</protein>
<name>A0A173MCR6_9BACT</name>
<evidence type="ECO:0000256" key="1">
    <source>
        <dbReference type="SAM" id="SignalP"/>
    </source>
</evidence>
<evidence type="ECO:0008006" key="4">
    <source>
        <dbReference type="Google" id="ProtNLM"/>
    </source>
</evidence>